<evidence type="ECO:0000256" key="9">
    <source>
        <dbReference type="RuleBase" id="RU364024"/>
    </source>
</evidence>
<dbReference type="GO" id="GO:0000439">
    <property type="term" value="C:transcription factor TFIIH core complex"/>
    <property type="evidence" value="ECO:0007669"/>
    <property type="project" value="InterPro"/>
</dbReference>
<dbReference type="GO" id="GO:0006289">
    <property type="term" value="P:nucleotide-excision repair"/>
    <property type="evidence" value="ECO:0007669"/>
    <property type="project" value="InterPro"/>
</dbReference>
<dbReference type="Proteomes" id="UP000193685">
    <property type="component" value="Unassembled WGS sequence"/>
</dbReference>
<evidence type="ECO:0000313" key="12">
    <source>
        <dbReference type="Proteomes" id="UP000193685"/>
    </source>
</evidence>
<accession>A0A1Y2F8S0</accession>
<organism evidence="11 12">
    <name type="scientific">Protomyces lactucae-debilis</name>
    <dbReference type="NCBI Taxonomy" id="2754530"/>
    <lineage>
        <taxon>Eukaryota</taxon>
        <taxon>Fungi</taxon>
        <taxon>Dikarya</taxon>
        <taxon>Ascomycota</taxon>
        <taxon>Taphrinomycotina</taxon>
        <taxon>Taphrinomycetes</taxon>
        <taxon>Taphrinales</taxon>
        <taxon>Protomycetaceae</taxon>
        <taxon>Protomyces</taxon>
    </lineage>
</organism>
<keyword evidence="5 9" id="KW-0805">Transcription regulation</keyword>
<dbReference type="Pfam" id="PF18307">
    <property type="entry name" value="Tfb2_C"/>
    <property type="match status" value="1"/>
</dbReference>
<dbReference type="InterPro" id="IPR040662">
    <property type="entry name" value="Tfb2_C"/>
</dbReference>
<dbReference type="GO" id="GO:0006366">
    <property type="term" value="P:transcription by RNA polymerase II"/>
    <property type="evidence" value="ECO:0007669"/>
    <property type="project" value="UniProtKB-ARBA"/>
</dbReference>
<dbReference type="GeneID" id="63788572"/>
<sequence length="472" mass="52646">MAVTEFRTSINDYLEQLPSTTTLRLYSKPATCLAIFRLLPSLAKHFIMSMLFSNQQLSMTAFESWCSPAGTTRQAQAFEKLSQLNILKESSVRGGPSLIDLNPLYRKNLKLALKGGGNHNSFGLPAAEAEETPDVAFLDQIATETWENILHFMVGTTLSAQQQPGRSVVSLLQHSGLWTTQGITSAGFQFLLQDSNAQVWSLILQYLETSDISGADPVEMIHFLFMLGNMEVGQAYSTRELSEQQAALLLDLRDFGIVFHEEGSDRYFPTRLALILSHDAKSTAYASTHAAMHSLLPTGAGGHRSQEDTGFVILETNYKLYAYTASPLQIAVLDLFCSLTMRFPNMVAGVLSRESIRRALDNGISADQVILYLQSHAHPQMRIKKPREPPGLLPPTVVDQIRLWELEKNRLKATPGYLFRDFKTGVEFEEALQYARDIGVLVYEHPGRRMFFVGDGGQTAVAAYIRRRTEAK</sequence>
<comment type="function">
    <text evidence="9">Component of the general transcription and DNA repair factor IIH (TFIIH) core complex which is involved in general and transcription-coupled nucleotide excision repair (NER) of damaged DNA.</text>
</comment>
<dbReference type="Gene3D" id="3.30.70.2610">
    <property type="match status" value="1"/>
</dbReference>
<comment type="subcellular location">
    <subcellularLocation>
        <location evidence="2 9">Nucleus</location>
    </subcellularLocation>
</comment>
<feature type="domain" description="Transcription factor Tfb2 C-terminal" evidence="10">
    <location>
        <begin position="399"/>
        <end position="466"/>
    </location>
</feature>
<dbReference type="AlphaFoldDB" id="A0A1Y2F8S0"/>
<dbReference type="OrthoDB" id="364513at2759"/>
<name>A0A1Y2F8S0_PROLT</name>
<dbReference type="RefSeq" id="XP_040723988.1">
    <property type="nucleotide sequence ID" value="XM_040871973.1"/>
</dbReference>
<dbReference type="GO" id="GO:0001671">
    <property type="term" value="F:ATPase activator activity"/>
    <property type="evidence" value="ECO:0007669"/>
    <property type="project" value="InterPro"/>
</dbReference>
<dbReference type="GO" id="GO:0005675">
    <property type="term" value="C:transcription factor TFIIH holo complex"/>
    <property type="evidence" value="ECO:0007669"/>
    <property type="project" value="TreeGrafter"/>
</dbReference>
<dbReference type="InterPro" id="IPR004598">
    <property type="entry name" value="TFIIH_p52/Tfb2"/>
</dbReference>
<evidence type="ECO:0000256" key="7">
    <source>
        <dbReference type="ARBA" id="ARBA00023204"/>
    </source>
</evidence>
<dbReference type="PANTHER" id="PTHR13152:SF0">
    <property type="entry name" value="GENERAL TRANSCRIPTION FACTOR IIH SUBUNIT 4"/>
    <property type="match status" value="1"/>
</dbReference>
<keyword evidence="7 9" id="KW-0234">DNA repair</keyword>
<keyword evidence="6 9" id="KW-0804">Transcription</keyword>
<dbReference type="OMA" id="KGFIIIE"/>
<keyword evidence="4 9" id="KW-0227">DNA damage</keyword>
<evidence type="ECO:0000313" key="11">
    <source>
        <dbReference type="EMBL" id="ORY79854.1"/>
    </source>
</evidence>
<dbReference type="Pfam" id="PF03849">
    <property type="entry name" value="Tfb2"/>
    <property type="match status" value="1"/>
</dbReference>
<dbReference type="GO" id="GO:0003690">
    <property type="term" value="F:double-stranded DNA binding"/>
    <property type="evidence" value="ECO:0007669"/>
    <property type="project" value="TreeGrafter"/>
</dbReference>
<evidence type="ECO:0000256" key="8">
    <source>
        <dbReference type="ARBA" id="ARBA00023242"/>
    </source>
</evidence>
<evidence type="ECO:0000259" key="10">
    <source>
        <dbReference type="Pfam" id="PF18307"/>
    </source>
</evidence>
<evidence type="ECO:0000256" key="5">
    <source>
        <dbReference type="ARBA" id="ARBA00023015"/>
    </source>
</evidence>
<dbReference type="PANTHER" id="PTHR13152">
    <property type="entry name" value="TFIIH, POLYPEPTIDE 4"/>
    <property type="match status" value="1"/>
</dbReference>
<comment type="function">
    <text evidence="1">Component of the general transcription and DNA repair factor IIH (TFIIH) core complex, which is involved in general and transcription-coupled nucleotide excision repair (NER) of damaged DNA and, when complexed to TFIIK, in RNA transcription by RNA polymerase II. In NER, TFIIH acts by opening DNA around the lesion to allow the excision of the damaged oligonucleotide and its replacement by a new DNA fragment. In transcription, TFIIH has an essential role in transcription initiation. When the pre-initiation complex (PIC) has been established, TFIIH is required for promoter opening and promoter escape. Phosphorylation of the C-terminal tail (CTD) of the largest subunit of RNA polymerase II by the kinase module TFIIK controls the initiation of transcription.</text>
</comment>
<evidence type="ECO:0000256" key="1">
    <source>
        <dbReference type="ARBA" id="ARBA00002817"/>
    </source>
</evidence>
<dbReference type="EMBL" id="MCFI01000014">
    <property type="protein sequence ID" value="ORY79854.1"/>
    <property type="molecule type" value="Genomic_DNA"/>
</dbReference>
<evidence type="ECO:0000256" key="6">
    <source>
        <dbReference type="ARBA" id="ARBA00023163"/>
    </source>
</evidence>
<comment type="similarity">
    <text evidence="3 9">Belongs to the TFB2 family.</text>
</comment>
<dbReference type="STRING" id="56484.A0A1Y2F8S0"/>
<proteinExistence type="inferred from homology"/>
<evidence type="ECO:0000256" key="4">
    <source>
        <dbReference type="ARBA" id="ARBA00022763"/>
    </source>
</evidence>
<gene>
    <name evidence="11" type="ORF">BCR37DRAFT_403145</name>
</gene>
<dbReference type="FunFam" id="3.30.70.2610:FF:000001">
    <property type="entry name" value="General transcription factor IIH subunit 4"/>
    <property type="match status" value="1"/>
</dbReference>
<evidence type="ECO:0000256" key="3">
    <source>
        <dbReference type="ARBA" id="ARBA00007132"/>
    </source>
</evidence>
<keyword evidence="8 9" id="KW-0539">Nucleus</keyword>
<dbReference type="NCBIfam" id="TIGR00625">
    <property type="entry name" value="tfb2"/>
    <property type="match status" value="1"/>
</dbReference>
<reference evidence="11 12" key="1">
    <citation type="submission" date="2016-07" db="EMBL/GenBank/DDBJ databases">
        <title>Pervasive Adenine N6-methylation of Active Genes in Fungi.</title>
        <authorList>
            <consortium name="DOE Joint Genome Institute"/>
            <person name="Mondo S.J."/>
            <person name="Dannebaum R.O."/>
            <person name="Kuo R.C."/>
            <person name="Labutti K."/>
            <person name="Haridas S."/>
            <person name="Kuo A."/>
            <person name="Salamov A."/>
            <person name="Ahrendt S.R."/>
            <person name="Lipzen A."/>
            <person name="Sullivan W."/>
            <person name="Andreopoulos W.B."/>
            <person name="Clum A."/>
            <person name="Lindquist E."/>
            <person name="Daum C."/>
            <person name="Ramamoorthy G.K."/>
            <person name="Gryganskyi A."/>
            <person name="Culley D."/>
            <person name="Magnuson J.K."/>
            <person name="James T.Y."/>
            <person name="O'Malley M.A."/>
            <person name="Stajich J.E."/>
            <person name="Spatafora J.W."/>
            <person name="Visel A."/>
            <person name="Grigoriev I.V."/>
        </authorList>
    </citation>
    <scope>NUCLEOTIDE SEQUENCE [LARGE SCALE GENOMIC DNA]</scope>
    <source>
        <strain evidence="11 12">12-1054</strain>
    </source>
</reference>
<keyword evidence="12" id="KW-1185">Reference proteome</keyword>
<comment type="caution">
    <text evidence="11">The sequence shown here is derived from an EMBL/GenBank/DDBJ whole genome shotgun (WGS) entry which is preliminary data.</text>
</comment>
<protein>
    <recommendedName>
        <fullName evidence="9">RNA polymerase II transcription factor B subunit 2</fullName>
    </recommendedName>
</protein>
<evidence type="ECO:0000256" key="2">
    <source>
        <dbReference type="ARBA" id="ARBA00004123"/>
    </source>
</evidence>